<dbReference type="AlphaFoldDB" id="F2U7M2"/>
<evidence type="ECO:0000259" key="2">
    <source>
        <dbReference type="PROSITE" id="PS50942"/>
    </source>
</evidence>
<feature type="region of interest" description="Disordered" evidence="1">
    <location>
        <begin position="293"/>
        <end position="358"/>
    </location>
</feature>
<dbReference type="Gene3D" id="1.20.58.150">
    <property type="entry name" value="ANTH domain"/>
    <property type="match status" value="1"/>
</dbReference>
<dbReference type="GO" id="GO:0032050">
    <property type="term" value="F:clathrin heavy chain binding"/>
    <property type="evidence" value="ECO:0007669"/>
    <property type="project" value="TreeGrafter"/>
</dbReference>
<dbReference type="InterPro" id="IPR008942">
    <property type="entry name" value="ENTH_VHS"/>
</dbReference>
<dbReference type="GO" id="GO:0072583">
    <property type="term" value="P:clathrin-dependent endocytosis"/>
    <property type="evidence" value="ECO:0007669"/>
    <property type="project" value="InterPro"/>
</dbReference>
<feature type="compositionally biased region" description="Basic and acidic residues" evidence="1">
    <location>
        <begin position="336"/>
        <end position="358"/>
    </location>
</feature>
<evidence type="ECO:0000256" key="1">
    <source>
        <dbReference type="SAM" id="MobiDB-lite"/>
    </source>
</evidence>
<dbReference type="Proteomes" id="UP000007799">
    <property type="component" value="Unassembled WGS sequence"/>
</dbReference>
<protein>
    <recommendedName>
        <fullName evidence="2">ENTH domain-containing protein</fullName>
    </recommendedName>
</protein>
<dbReference type="EMBL" id="GL832963">
    <property type="protein sequence ID" value="EGD83439.1"/>
    <property type="molecule type" value="Genomic_DNA"/>
</dbReference>
<dbReference type="SUPFAM" id="SSF48464">
    <property type="entry name" value="ENTH/VHS domain"/>
    <property type="match status" value="1"/>
</dbReference>
<dbReference type="STRING" id="946362.F2U7M2"/>
<dbReference type="InParanoid" id="F2U7M2"/>
<dbReference type="KEGG" id="sre:PTSG_12118"/>
<keyword evidence="4" id="KW-1185">Reference proteome</keyword>
<dbReference type="InterPro" id="IPR011417">
    <property type="entry name" value="ANTH_dom"/>
</dbReference>
<dbReference type="GO" id="GO:0006900">
    <property type="term" value="P:vesicle budding from membrane"/>
    <property type="evidence" value="ECO:0007669"/>
    <property type="project" value="TreeGrafter"/>
</dbReference>
<name>F2U7M2_SALR5</name>
<dbReference type="Gene3D" id="1.25.40.90">
    <property type="match status" value="1"/>
</dbReference>
<dbReference type="GO" id="GO:0048268">
    <property type="term" value="P:clathrin coat assembly"/>
    <property type="evidence" value="ECO:0007669"/>
    <property type="project" value="InterPro"/>
</dbReference>
<sequence>MPAKGRRLKEWASGWLGDKARTACIKATDSCPTPPKQKHLRTLVVLSKQPQVSVPSMVHIILQRANNARSMMHFLKCASVFHYLLGRAHQTFFATASTIQVVFGDQLPLHPSETESNVGDFTSAYINYIMARLHHCRSVGIDVCSFKYKIPGEIDLGRLDKLNAHIKRVMEALRVLEALVVTTRSLSLVAVRSNFMLQFIARLLVVDARSILDKVADLQSNLAESFFELPKAEAQACLDSYELFHTLCGGLDAFFRLCRAADIASIPEDIQLQAAPARLLPLMRQHIRNYYHRVSSKKSPRSPSTQSPSPTAAASASRDFDMSKLSAQATPYRPLPLDEHTHHQGFVKKDPSNDSEMHAAFRRVNMIAFDEEEA</sequence>
<gene>
    <name evidence="3" type="ORF">PTSG_12118</name>
</gene>
<dbReference type="PANTHER" id="PTHR22951:SF5">
    <property type="entry name" value="PHOSPHATIDYLINOSITOL-BINDING CLATHRIN ASSEMBLY PROTEIN LAP"/>
    <property type="match status" value="1"/>
</dbReference>
<evidence type="ECO:0000313" key="4">
    <source>
        <dbReference type="Proteomes" id="UP000007799"/>
    </source>
</evidence>
<dbReference type="InterPro" id="IPR013809">
    <property type="entry name" value="ENTH"/>
</dbReference>
<dbReference type="GO" id="GO:0005905">
    <property type="term" value="C:clathrin-coated pit"/>
    <property type="evidence" value="ECO:0007669"/>
    <property type="project" value="TreeGrafter"/>
</dbReference>
<dbReference type="GO" id="GO:0005546">
    <property type="term" value="F:phosphatidylinositol-4,5-bisphosphate binding"/>
    <property type="evidence" value="ECO:0007669"/>
    <property type="project" value="TreeGrafter"/>
</dbReference>
<dbReference type="OrthoDB" id="44015at2759"/>
<dbReference type="PANTHER" id="PTHR22951">
    <property type="entry name" value="CLATHRIN ASSEMBLY PROTEIN"/>
    <property type="match status" value="1"/>
</dbReference>
<evidence type="ECO:0000313" key="3">
    <source>
        <dbReference type="EMBL" id="EGD83439.1"/>
    </source>
</evidence>
<dbReference type="GeneID" id="16075521"/>
<feature type="compositionally biased region" description="Low complexity" evidence="1">
    <location>
        <begin position="301"/>
        <end position="317"/>
    </location>
</feature>
<proteinExistence type="predicted"/>
<dbReference type="PROSITE" id="PS50942">
    <property type="entry name" value="ENTH"/>
    <property type="match status" value="1"/>
</dbReference>
<dbReference type="GO" id="GO:0005545">
    <property type="term" value="F:1-phosphatidylinositol binding"/>
    <property type="evidence" value="ECO:0007669"/>
    <property type="project" value="InterPro"/>
</dbReference>
<organism evidence="4">
    <name type="scientific">Salpingoeca rosetta (strain ATCC 50818 / BSB-021)</name>
    <dbReference type="NCBI Taxonomy" id="946362"/>
    <lineage>
        <taxon>Eukaryota</taxon>
        <taxon>Choanoflagellata</taxon>
        <taxon>Craspedida</taxon>
        <taxon>Salpingoecidae</taxon>
        <taxon>Salpingoeca</taxon>
    </lineage>
</organism>
<dbReference type="eggNOG" id="KOG0251">
    <property type="taxonomic scope" value="Eukaryota"/>
</dbReference>
<dbReference type="GO" id="GO:0000149">
    <property type="term" value="F:SNARE binding"/>
    <property type="evidence" value="ECO:0007669"/>
    <property type="project" value="TreeGrafter"/>
</dbReference>
<dbReference type="GO" id="GO:0030136">
    <property type="term" value="C:clathrin-coated vesicle"/>
    <property type="evidence" value="ECO:0007669"/>
    <property type="project" value="InterPro"/>
</dbReference>
<dbReference type="RefSeq" id="XP_004994943.1">
    <property type="nucleotide sequence ID" value="XM_004994886.1"/>
</dbReference>
<accession>F2U7M2</accession>
<dbReference type="InterPro" id="IPR045192">
    <property type="entry name" value="AP180-like"/>
</dbReference>
<reference evidence="3" key="1">
    <citation type="submission" date="2009-08" db="EMBL/GenBank/DDBJ databases">
        <title>Annotation of Salpingoeca rosetta.</title>
        <authorList>
            <consortium name="The Broad Institute Genome Sequencing Platform"/>
            <person name="Russ C."/>
            <person name="Cuomo C."/>
            <person name="Burger G."/>
            <person name="Gray M.W."/>
            <person name="Holland P.W.H."/>
            <person name="King N."/>
            <person name="Lang F.B.F."/>
            <person name="Roger A.J."/>
            <person name="Ruiz-Trillo I."/>
            <person name="Young S.K."/>
            <person name="Zeng Q."/>
            <person name="Gargeya S."/>
            <person name="Alvarado L."/>
            <person name="Berlin A."/>
            <person name="Chapman S.B."/>
            <person name="Chen Z."/>
            <person name="Freedman E."/>
            <person name="Gellesch M."/>
            <person name="Goldberg J."/>
            <person name="Griggs A."/>
            <person name="Gujja S."/>
            <person name="Heilman E."/>
            <person name="Heiman D."/>
            <person name="Howarth C."/>
            <person name="Mehta T."/>
            <person name="Neiman D."/>
            <person name="Pearson M."/>
            <person name="Roberts A."/>
            <person name="Saif S."/>
            <person name="Shea T."/>
            <person name="Shenoy N."/>
            <person name="Sisk P."/>
            <person name="Stolte C."/>
            <person name="Sykes S."/>
            <person name="White J."/>
            <person name="Yandava C."/>
            <person name="Haas B."/>
            <person name="Nusbaum C."/>
            <person name="Birren B."/>
        </authorList>
    </citation>
    <scope>NUCLEOTIDE SEQUENCE [LARGE SCALE GENOMIC DNA]</scope>
    <source>
        <strain evidence="3">ATCC 50818</strain>
    </source>
</reference>
<dbReference type="Pfam" id="PF07651">
    <property type="entry name" value="ANTH"/>
    <property type="match status" value="1"/>
</dbReference>
<dbReference type="SUPFAM" id="SSF89009">
    <property type="entry name" value="GAT-like domain"/>
    <property type="match status" value="1"/>
</dbReference>
<feature type="domain" description="ENTH" evidence="2">
    <location>
        <begin position="12"/>
        <end position="143"/>
    </location>
</feature>
<dbReference type="InterPro" id="IPR014712">
    <property type="entry name" value="ANTH_dom_sf"/>
</dbReference>